<dbReference type="SUPFAM" id="SSF53927">
    <property type="entry name" value="Cytidine deaminase-like"/>
    <property type="match status" value="1"/>
</dbReference>
<dbReference type="GO" id="GO:0004126">
    <property type="term" value="F:cytidine deaminase activity"/>
    <property type="evidence" value="ECO:0007669"/>
    <property type="project" value="TreeGrafter"/>
</dbReference>
<evidence type="ECO:0000256" key="1">
    <source>
        <dbReference type="ARBA" id="ARBA00001947"/>
    </source>
</evidence>
<evidence type="ECO:0000256" key="6">
    <source>
        <dbReference type="ARBA" id="ARBA00014786"/>
    </source>
</evidence>
<dbReference type="PANTHER" id="PTHR13857">
    <property type="entry name" value="MRNA EDITING ENZYME"/>
    <property type="match status" value="1"/>
</dbReference>
<evidence type="ECO:0000256" key="13">
    <source>
        <dbReference type="ARBA" id="ARBA00031639"/>
    </source>
</evidence>
<dbReference type="InterPro" id="IPR041547">
    <property type="entry name" value="APOBEC1"/>
</dbReference>
<comment type="cofactor">
    <cofactor evidence="1">
        <name>Zn(2+)</name>
        <dbReference type="ChEBI" id="CHEBI:29105"/>
    </cofactor>
</comment>
<evidence type="ECO:0000256" key="15">
    <source>
        <dbReference type="ARBA" id="ARBA00046509"/>
    </source>
</evidence>
<sequence length="246" mass="29384">MSKDNLCDPMDDSTPGFPVLHSLPERRIEPWEFEFSFDPRKFCKEACLLYEIQWGNSRDVWRHSGKNTTKHVECNFIEKIASERYFCPAISCSIFWYLSWSPCWECSKAIREFLNQHPNVTLVIYVARLFQHMDPQNRQGLKDLFHSGVTIQVMRAPEYDHCWRNFVNYPRGKEAHWPRYPPLWINLYALELYCIISGLPPCLQISRRYQNQLIVFRLILQNCHYQMIPPYILLATGMIQLPMTWR</sequence>
<organism evidence="19 20">
    <name type="scientific">Muntiacus reevesi</name>
    <name type="common">Reeves' muntjac</name>
    <name type="synonym">Cervus reevesi</name>
    <dbReference type="NCBI Taxonomy" id="9886"/>
    <lineage>
        <taxon>Eukaryota</taxon>
        <taxon>Metazoa</taxon>
        <taxon>Chordata</taxon>
        <taxon>Craniata</taxon>
        <taxon>Vertebrata</taxon>
        <taxon>Euteleostomi</taxon>
        <taxon>Mammalia</taxon>
        <taxon>Eutheria</taxon>
        <taxon>Laurasiatheria</taxon>
        <taxon>Artiodactyla</taxon>
        <taxon>Ruminantia</taxon>
        <taxon>Pecora</taxon>
        <taxon>Cervidae</taxon>
        <taxon>Muntiacinae</taxon>
        <taxon>Muntiacus</taxon>
    </lineage>
</organism>
<evidence type="ECO:0000256" key="2">
    <source>
        <dbReference type="ARBA" id="ARBA00004123"/>
    </source>
</evidence>
<dbReference type="GO" id="GO:0003723">
    <property type="term" value="F:RNA binding"/>
    <property type="evidence" value="ECO:0007669"/>
    <property type="project" value="TreeGrafter"/>
</dbReference>
<dbReference type="GO" id="GO:0010604">
    <property type="term" value="P:positive regulation of macromolecule metabolic process"/>
    <property type="evidence" value="ECO:0007669"/>
    <property type="project" value="UniProtKB-ARBA"/>
</dbReference>
<dbReference type="GO" id="GO:0005634">
    <property type="term" value="C:nucleus"/>
    <property type="evidence" value="ECO:0007669"/>
    <property type="project" value="UniProtKB-SubCell"/>
</dbReference>
<dbReference type="GO" id="GO:0006397">
    <property type="term" value="P:mRNA processing"/>
    <property type="evidence" value="ECO:0007669"/>
    <property type="project" value="UniProtKB-KW"/>
</dbReference>
<evidence type="ECO:0000256" key="4">
    <source>
        <dbReference type="ARBA" id="ARBA00006576"/>
    </source>
</evidence>
<evidence type="ECO:0000256" key="12">
    <source>
        <dbReference type="ARBA" id="ARBA00023242"/>
    </source>
</evidence>
<evidence type="ECO:0000259" key="18">
    <source>
        <dbReference type="PROSITE" id="PS51747"/>
    </source>
</evidence>
<dbReference type="GO" id="GO:0016554">
    <property type="term" value="P:cytidine to uridine editing"/>
    <property type="evidence" value="ECO:0007669"/>
    <property type="project" value="UniProtKB-ARBA"/>
</dbReference>
<keyword evidence="9" id="KW-0479">Metal-binding</keyword>
<keyword evidence="7" id="KW-0963">Cytoplasm</keyword>
<comment type="catalytic activity">
    <reaction evidence="17">
        <text>cytidine(6666) in apoB mRNA + H2O + H(+) = uridine(6666) in apoB mRNA + NH4(+)</text>
        <dbReference type="Rhea" id="RHEA:21772"/>
        <dbReference type="Rhea" id="RHEA-COMP:13888"/>
        <dbReference type="Rhea" id="RHEA-COMP:13889"/>
        <dbReference type="ChEBI" id="CHEBI:15377"/>
        <dbReference type="ChEBI" id="CHEBI:15378"/>
        <dbReference type="ChEBI" id="CHEBI:28938"/>
        <dbReference type="ChEBI" id="CHEBI:65315"/>
        <dbReference type="ChEBI" id="CHEBI:82748"/>
        <dbReference type="EC" id="3.5.4.36"/>
    </reaction>
    <physiologicalReaction direction="left-to-right" evidence="17">
        <dbReference type="Rhea" id="RHEA:21773"/>
    </physiologicalReaction>
</comment>
<dbReference type="GO" id="GO:0016556">
    <property type="term" value="P:mRNA modification"/>
    <property type="evidence" value="ECO:0007669"/>
    <property type="project" value="UniProtKB-ARBA"/>
</dbReference>
<dbReference type="Gene3D" id="3.40.140.10">
    <property type="entry name" value="Cytidine Deaminase, domain 2"/>
    <property type="match status" value="1"/>
</dbReference>
<dbReference type="PANTHER" id="PTHR13857:SF26">
    <property type="entry name" value="C-U-EDITING ENZYME APOBEC-1"/>
    <property type="match status" value="1"/>
</dbReference>
<gene>
    <name evidence="19" type="ORF">FD755_000071</name>
</gene>
<dbReference type="FunFam" id="3.40.140.10:FF:000049">
    <property type="entry name" value="C-&gt;U-editing enzyme APOBEC-1 isoform X2"/>
    <property type="match status" value="1"/>
</dbReference>
<name>A0A5J5MXU0_MUNRE</name>
<dbReference type="InterPro" id="IPR002125">
    <property type="entry name" value="CMP_dCMP_dom"/>
</dbReference>
<comment type="similarity">
    <text evidence="4">Belongs to the cytidine and deoxycytidylate deaminase family.</text>
</comment>
<dbReference type="EMBL" id="VCEB01000001">
    <property type="protein sequence ID" value="KAB0385115.1"/>
    <property type="molecule type" value="Genomic_DNA"/>
</dbReference>
<evidence type="ECO:0000256" key="10">
    <source>
        <dbReference type="ARBA" id="ARBA00022801"/>
    </source>
</evidence>
<comment type="catalytic activity">
    <reaction evidence="16">
        <text>a cytidine in mRNA + H2O + H(+) = a uridine in mRNA + NH4(+)</text>
        <dbReference type="Rhea" id="RHEA:74355"/>
        <dbReference type="Rhea" id="RHEA-COMP:14658"/>
        <dbReference type="Rhea" id="RHEA-COMP:15145"/>
        <dbReference type="ChEBI" id="CHEBI:15377"/>
        <dbReference type="ChEBI" id="CHEBI:15378"/>
        <dbReference type="ChEBI" id="CHEBI:28938"/>
        <dbReference type="ChEBI" id="CHEBI:65315"/>
        <dbReference type="ChEBI" id="CHEBI:82748"/>
    </reaction>
    <physiologicalReaction direction="left-to-right" evidence="16">
        <dbReference type="Rhea" id="RHEA:74356"/>
    </physiologicalReaction>
</comment>
<dbReference type="PROSITE" id="PS51747">
    <property type="entry name" value="CYT_DCMP_DEAMINASES_2"/>
    <property type="match status" value="1"/>
</dbReference>
<dbReference type="InterPro" id="IPR016192">
    <property type="entry name" value="APOBEC/CMP_deaminase_Zn-bd"/>
</dbReference>
<reference evidence="19 20" key="1">
    <citation type="submission" date="2019-06" db="EMBL/GenBank/DDBJ databases">
        <title>Discovery of a novel chromosome fission-fusion reversal in muntjac.</title>
        <authorList>
            <person name="Mudd A.B."/>
            <person name="Bredeson J.V."/>
            <person name="Baum R."/>
            <person name="Hockemeyer D."/>
            <person name="Rokhsar D.S."/>
        </authorList>
    </citation>
    <scope>NUCLEOTIDE SEQUENCE [LARGE SCALE GENOMIC DNA]</scope>
    <source>
        <strain evidence="19">UCam_UCB_Mr</strain>
        <tissue evidence="19">Fibroblast cell line</tissue>
    </source>
</reference>
<evidence type="ECO:0000313" key="19">
    <source>
        <dbReference type="EMBL" id="KAB0385115.1"/>
    </source>
</evidence>
<evidence type="ECO:0000256" key="16">
    <source>
        <dbReference type="ARBA" id="ARBA00049034"/>
    </source>
</evidence>
<dbReference type="GO" id="GO:0005737">
    <property type="term" value="C:cytoplasm"/>
    <property type="evidence" value="ECO:0007669"/>
    <property type="project" value="UniProtKB-SubCell"/>
</dbReference>
<keyword evidence="10" id="KW-0378">Hydrolase</keyword>
<evidence type="ECO:0000313" key="20">
    <source>
        <dbReference type="Proteomes" id="UP000326062"/>
    </source>
</evidence>
<protein>
    <recommendedName>
        <fullName evidence="6">C-&gt;U-editing enzyme APOBEC-1</fullName>
        <ecNumber evidence="5">3.5.4.36</ecNumber>
    </recommendedName>
    <alternativeName>
        <fullName evidence="13">mRNA(cytosine(6666)) deaminase 1</fullName>
    </alternativeName>
</protein>
<evidence type="ECO:0000256" key="9">
    <source>
        <dbReference type="ARBA" id="ARBA00022723"/>
    </source>
</evidence>
<evidence type="ECO:0000256" key="5">
    <source>
        <dbReference type="ARBA" id="ARBA00012742"/>
    </source>
</evidence>
<feature type="domain" description="CMP/dCMP-type deaminase" evidence="18">
    <location>
        <begin position="20"/>
        <end position="144"/>
    </location>
</feature>
<keyword evidence="12" id="KW-0539">Nucleus</keyword>
<proteinExistence type="inferred from homology"/>
<dbReference type="InterPro" id="IPR050610">
    <property type="entry name" value="APOBEC_Cyt_Deaminase"/>
</dbReference>
<comment type="subcellular location">
    <subcellularLocation>
        <location evidence="3">Cytoplasm</location>
    </subcellularLocation>
    <subcellularLocation>
        <location evidence="2">Nucleus</location>
    </subcellularLocation>
</comment>
<evidence type="ECO:0000256" key="17">
    <source>
        <dbReference type="ARBA" id="ARBA00049310"/>
    </source>
</evidence>
<evidence type="ECO:0000256" key="8">
    <source>
        <dbReference type="ARBA" id="ARBA00022664"/>
    </source>
</evidence>
<dbReference type="GO" id="GO:0008270">
    <property type="term" value="F:zinc ion binding"/>
    <property type="evidence" value="ECO:0007669"/>
    <property type="project" value="InterPro"/>
</dbReference>
<dbReference type="AlphaFoldDB" id="A0A5J5MXU0"/>
<accession>A0A5J5MXU0</accession>
<evidence type="ECO:0000256" key="14">
    <source>
        <dbReference type="ARBA" id="ARBA00045552"/>
    </source>
</evidence>
<comment type="subunit">
    <text evidence="15">Homodimer. Interacts with A1CF; form an mRNA editing complex. Interacts with RBM47; form an mRNA editing complex. Found in a complex with CELF2/CUGBP2 and A1CF. Interacts with HNRPAB. Interacts with SYNCRIP.</text>
</comment>
<keyword evidence="11" id="KW-0862">Zinc</keyword>
<dbReference type="InterPro" id="IPR016193">
    <property type="entry name" value="Cytidine_deaminase-like"/>
</dbReference>
<evidence type="ECO:0000256" key="7">
    <source>
        <dbReference type="ARBA" id="ARBA00022490"/>
    </source>
</evidence>
<comment type="caution">
    <text evidence="19">The sequence shown here is derived from an EMBL/GenBank/DDBJ whole genome shotgun (WGS) entry which is preliminary data.</text>
</comment>
<comment type="function">
    <text evidence="14">Cytidine deaminase catalyzing the cytidine to uridine postranscriptional editing of a variety of mRNAs. Form complexes with cofactors that confer differential editing activity and selectivity. Responsible for the postranscriptional editing of a CAA codon for Gln to a UAA codon for stop in the apolipoprotein B mRNA. Also involved in CGA (Arg) to UGA (Stop) editing in the NF1 mRNA. May also play a role in the epigenetic regulation of gene expression by participating in DNA demethylation.</text>
</comment>
<dbReference type="PROSITE" id="PS00903">
    <property type="entry name" value="CYT_DCMP_DEAMINASES_1"/>
    <property type="match status" value="1"/>
</dbReference>
<dbReference type="EC" id="3.5.4.36" evidence="5"/>
<dbReference type="GO" id="GO:1903311">
    <property type="term" value="P:regulation of mRNA metabolic process"/>
    <property type="evidence" value="ECO:0007669"/>
    <property type="project" value="UniProtKB-ARBA"/>
</dbReference>
<dbReference type="Pfam" id="PF18774">
    <property type="entry name" value="APOBEC4_like"/>
    <property type="match status" value="1"/>
</dbReference>
<dbReference type="CDD" id="cd01283">
    <property type="entry name" value="cytidine_deaminase"/>
    <property type="match status" value="1"/>
</dbReference>
<keyword evidence="20" id="KW-1185">Reference proteome</keyword>
<evidence type="ECO:0000256" key="11">
    <source>
        <dbReference type="ARBA" id="ARBA00022833"/>
    </source>
</evidence>
<dbReference type="Proteomes" id="UP000326062">
    <property type="component" value="Chromosome 1"/>
</dbReference>
<keyword evidence="8" id="KW-0507">mRNA processing</keyword>
<evidence type="ECO:0000256" key="3">
    <source>
        <dbReference type="ARBA" id="ARBA00004496"/>
    </source>
</evidence>